<dbReference type="InterPro" id="IPR001107">
    <property type="entry name" value="Band_7"/>
</dbReference>
<evidence type="ECO:0000259" key="3">
    <source>
        <dbReference type="SMART" id="SM00244"/>
    </source>
</evidence>
<comment type="similarity">
    <text evidence="1">Belongs to the band 7/mec-2 family.</text>
</comment>
<dbReference type="OrthoDB" id="9809197at2"/>
<reference evidence="5" key="1">
    <citation type="submission" date="2018-05" db="EMBL/GenBank/DDBJ databases">
        <title>Genome Sequencing of selected type strains of the family Eggerthellaceae.</title>
        <authorList>
            <person name="Danylec N."/>
            <person name="Stoll D.A."/>
            <person name="Doetsch A."/>
            <person name="Huch M."/>
        </authorList>
    </citation>
    <scope>NUCLEOTIDE SEQUENCE [LARGE SCALE GENOMIC DNA]</scope>
    <source>
        <strain evidence="5">DSM 16106</strain>
    </source>
</reference>
<evidence type="ECO:0000313" key="5">
    <source>
        <dbReference type="Proteomes" id="UP000278632"/>
    </source>
</evidence>
<dbReference type="AlphaFoldDB" id="A0A3N0AV60"/>
<organism evidence="4 5">
    <name type="scientific">Paraeggerthella hongkongensis</name>
    <dbReference type="NCBI Taxonomy" id="230658"/>
    <lineage>
        <taxon>Bacteria</taxon>
        <taxon>Bacillati</taxon>
        <taxon>Actinomycetota</taxon>
        <taxon>Coriobacteriia</taxon>
        <taxon>Eggerthellales</taxon>
        <taxon>Eggerthellaceae</taxon>
        <taxon>Paraeggerthella</taxon>
    </lineage>
</organism>
<evidence type="ECO:0000256" key="2">
    <source>
        <dbReference type="SAM" id="Phobius"/>
    </source>
</evidence>
<dbReference type="CDD" id="cd13775">
    <property type="entry name" value="SPFH_eoslipins_u3"/>
    <property type="match status" value="1"/>
</dbReference>
<dbReference type="PRINTS" id="PR00721">
    <property type="entry name" value="STOMATIN"/>
</dbReference>
<dbReference type="InterPro" id="IPR001972">
    <property type="entry name" value="Stomatin_HflK_fam"/>
</dbReference>
<dbReference type="SMART" id="SM00244">
    <property type="entry name" value="PHB"/>
    <property type="match status" value="1"/>
</dbReference>
<dbReference type="GO" id="GO:0098552">
    <property type="term" value="C:side of membrane"/>
    <property type="evidence" value="ECO:0007669"/>
    <property type="project" value="UniProtKB-ARBA"/>
</dbReference>
<dbReference type="InterPro" id="IPR036013">
    <property type="entry name" value="Band_7/SPFH_dom_sf"/>
</dbReference>
<keyword evidence="2" id="KW-0812">Transmembrane</keyword>
<feature type="domain" description="Band 7" evidence="3">
    <location>
        <begin position="39"/>
        <end position="197"/>
    </location>
</feature>
<keyword evidence="2" id="KW-1133">Transmembrane helix</keyword>
<comment type="caution">
    <text evidence="4">The sequence shown here is derived from an EMBL/GenBank/DDBJ whole genome shotgun (WGS) entry which is preliminary data.</text>
</comment>
<dbReference type="PANTHER" id="PTHR10264:SF19">
    <property type="entry name" value="AT06885P-RELATED"/>
    <property type="match status" value="1"/>
</dbReference>
<protein>
    <recommendedName>
        <fullName evidence="3">Band 7 domain-containing protein</fullName>
    </recommendedName>
</protein>
<feature type="transmembrane region" description="Helical" evidence="2">
    <location>
        <begin position="25"/>
        <end position="45"/>
    </location>
</feature>
<dbReference type="Pfam" id="PF01145">
    <property type="entry name" value="Band_7"/>
    <property type="match status" value="1"/>
</dbReference>
<keyword evidence="5" id="KW-1185">Reference proteome</keyword>
<dbReference type="Proteomes" id="UP000278632">
    <property type="component" value="Unassembled WGS sequence"/>
</dbReference>
<dbReference type="PANTHER" id="PTHR10264">
    <property type="entry name" value="BAND 7 PROTEIN-RELATED"/>
    <property type="match status" value="1"/>
</dbReference>
<proteinExistence type="inferred from homology"/>
<evidence type="ECO:0000256" key="1">
    <source>
        <dbReference type="ARBA" id="ARBA00008164"/>
    </source>
</evidence>
<dbReference type="Gene3D" id="6.10.250.2090">
    <property type="match status" value="1"/>
</dbReference>
<evidence type="ECO:0000313" key="4">
    <source>
        <dbReference type="EMBL" id="RNL38530.1"/>
    </source>
</evidence>
<name>A0A3N0AV60_9ACTN</name>
<dbReference type="FunFam" id="3.30.479.30:FF:000004">
    <property type="entry name" value="Putative membrane protease family, stomatin"/>
    <property type="match status" value="1"/>
</dbReference>
<dbReference type="Gene3D" id="3.30.479.30">
    <property type="entry name" value="Band 7 domain"/>
    <property type="match status" value="1"/>
</dbReference>
<dbReference type="SUPFAM" id="SSF117892">
    <property type="entry name" value="Band 7/SPFH domain"/>
    <property type="match status" value="1"/>
</dbReference>
<gene>
    <name evidence="4" type="ORF">DMP08_11765</name>
</gene>
<dbReference type="EMBL" id="QICD01000038">
    <property type="protein sequence ID" value="RNL38530.1"/>
    <property type="molecule type" value="Genomic_DNA"/>
</dbReference>
<dbReference type="InterPro" id="IPR043202">
    <property type="entry name" value="Band-7_stomatin-like"/>
</dbReference>
<dbReference type="GO" id="GO:0005886">
    <property type="term" value="C:plasma membrane"/>
    <property type="evidence" value="ECO:0007669"/>
    <property type="project" value="InterPro"/>
</dbReference>
<keyword evidence="2" id="KW-0472">Membrane</keyword>
<accession>A0A3N0AV60</accession>
<sequence>MLRWVLVLFVVSAFALVAWLTSSVAILIAGVLAGVVLFSCAHVVLEWERAVVMRFGRFNRVAGPGLILMIPFVEYASAVIDLRMRSTSFKAERVLTSDLVPVNVDAVLFWMVWDAGKACSEIRNFERLVFWVAQTTLRDVIGGMNIAQMGMRRAQMDKEIADILERKTSEWGITVVSVEISDIKIPEELQEAMSAEARAEREYNARVILAEVEKEISEMFVDAARAYKEEDAALQLRAMSFVSDSVREKGGLVVIPSALSEAFEGLESIARKG</sequence>